<evidence type="ECO:0000313" key="3">
    <source>
        <dbReference type="Proteomes" id="UP000077857"/>
    </source>
</evidence>
<feature type="transmembrane region" description="Helical" evidence="1">
    <location>
        <begin position="78"/>
        <end position="94"/>
    </location>
</feature>
<reference evidence="2 3" key="1">
    <citation type="submission" date="2016-03" db="EMBL/GenBank/DDBJ databases">
        <authorList>
            <person name="Ploux O."/>
        </authorList>
    </citation>
    <scope>NUCLEOTIDE SEQUENCE [LARGE SCALE GENOMIC DNA]</scope>
    <source>
        <strain evidence="2 3">R-45378</strain>
    </source>
</reference>
<dbReference type="RefSeq" id="WP_064040744.1">
    <property type="nucleotide sequence ID" value="NZ_LUUJ01000080.1"/>
</dbReference>
<dbReference type="AlphaFoldDB" id="A0A177NDH2"/>
<keyword evidence="1" id="KW-1133">Transmembrane helix</keyword>
<proteinExistence type="predicted"/>
<evidence type="ECO:0000256" key="1">
    <source>
        <dbReference type="SAM" id="Phobius"/>
    </source>
</evidence>
<organism evidence="2 3">
    <name type="scientific">Methylomonas koyamae</name>
    <dbReference type="NCBI Taxonomy" id="702114"/>
    <lineage>
        <taxon>Bacteria</taxon>
        <taxon>Pseudomonadati</taxon>
        <taxon>Pseudomonadota</taxon>
        <taxon>Gammaproteobacteria</taxon>
        <taxon>Methylococcales</taxon>
        <taxon>Methylococcaceae</taxon>
        <taxon>Methylomonas</taxon>
    </lineage>
</organism>
<dbReference type="OrthoDB" id="5573035at2"/>
<keyword evidence="1" id="KW-0472">Membrane</keyword>
<gene>
    <name evidence="2" type="ORF">A1507_13710</name>
</gene>
<evidence type="ECO:0000313" key="2">
    <source>
        <dbReference type="EMBL" id="OAI15872.1"/>
    </source>
</evidence>
<name>A0A177NDH2_9GAMM</name>
<keyword evidence="1" id="KW-0812">Transmembrane</keyword>
<accession>A0A177NDH2</accession>
<protein>
    <submittedName>
        <fullName evidence="2">Uncharacterized protein</fullName>
    </submittedName>
</protein>
<comment type="caution">
    <text evidence="2">The sequence shown here is derived from an EMBL/GenBank/DDBJ whole genome shotgun (WGS) entry which is preliminary data.</text>
</comment>
<sequence>MKNCPQCGQPRIGEEFKCPRCDVFYSQLDELLFEEQQRLERDTLAGAIKRIRAATDRKQALKRELAAVWRKTPLRTKIVLWTVLAFLFVLIVPVI</sequence>
<dbReference type="EMBL" id="LUUJ01000080">
    <property type="protein sequence ID" value="OAI15872.1"/>
    <property type="molecule type" value="Genomic_DNA"/>
</dbReference>
<dbReference type="Proteomes" id="UP000077857">
    <property type="component" value="Unassembled WGS sequence"/>
</dbReference>